<dbReference type="GO" id="GO:0016705">
    <property type="term" value="F:oxidoreductase activity, acting on paired donors, with incorporation or reduction of molecular oxygen"/>
    <property type="evidence" value="ECO:0007669"/>
    <property type="project" value="InterPro"/>
</dbReference>
<evidence type="ECO:0000256" key="3">
    <source>
        <dbReference type="ARBA" id="ARBA00010617"/>
    </source>
</evidence>
<evidence type="ECO:0000256" key="1">
    <source>
        <dbReference type="ARBA" id="ARBA00001971"/>
    </source>
</evidence>
<sequence length="556" mass="64008">MLYSIMITPMVLIVLIFFLKKETKIQTTHLYKYSELSKTMSIFLLTFISLGTFSLFSSLFFFSFILQIQYRKSSPSMDHGPPSYPVIGCLISFNKNRRRLLDWYTDLLSKSPTQTIVVHRLGARRIVVTANPANVEYMLKTNFNNFPKGTPFTDILGDLLGYGIFNVDGELWFTQRKLASHEFSTKSLRELVFKTLEEEVDCRLIPLLEEAAERNEILDLQEILRRFAFETICKVSLGIDPCCLDLHCPVLPLVKAFDIASEISAMRSMAPVFWFWKIKRALNVGSEKKLKEAVRLVHGFVAEIIRNKRRILEEARENKRESSTDLLSRLLQAGHVDEEVTRDMVISFIMAGRDTTSSAMTWLFWLLSKYPNQKQLIVNEVNSVLANINGGSETEKPLDFETLKEMKFVKACLCESMRLYPPVAWDSKHALEDDTFPDGTPIGKGDRVTYFPYGMGRMEELWGTDRFEFKPDRWFDEQPDGKLKTDISPYKFPVFQAGPRVCLGKEMAFIEMSYAVARILRRFEIWPVCEDRPIFVPLLTGHMAGGLKVMVRKSNV</sequence>
<evidence type="ECO:0000256" key="5">
    <source>
        <dbReference type="ARBA" id="ARBA00022692"/>
    </source>
</evidence>
<protein>
    <submittedName>
        <fullName evidence="14">Cytochrome P450 94B3-like</fullName>
    </submittedName>
</protein>
<dbReference type="Gene3D" id="1.10.630.10">
    <property type="entry name" value="Cytochrome P450"/>
    <property type="match status" value="1"/>
</dbReference>
<keyword evidence="6 12" id="KW-0479">Metal-binding</keyword>
<dbReference type="AlphaFoldDB" id="A0A2I4F021"/>
<dbReference type="GeneID" id="108994307"/>
<dbReference type="GO" id="GO:0020037">
    <property type="term" value="F:heme binding"/>
    <property type="evidence" value="ECO:0007669"/>
    <property type="project" value="InterPro"/>
</dbReference>
<keyword evidence="11" id="KW-0472">Membrane</keyword>
<dbReference type="PRINTS" id="PR00385">
    <property type="entry name" value="P450"/>
</dbReference>
<name>A0A2I4F021_JUGRE</name>
<evidence type="ECO:0000313" key="13">
    <source>
        <dbReference type="Proteomes" id="UP000235220"/>
    </source>
</evidence>
<dbReference type="GO" id="GO:0004497">
    <property type="term" value="F:monooxygenase activity"/>
    <property type="evidence" value="ECO:0007669"/>
    <property type="project" value="UniProtKB-KW"/>
</dbReference>
<evidence type="ECO:0000256" key="12">
    <source>
        <dbReference type="PIRSR" id="PIRSR602401-1"/>
    </source>
</evidence>
<evidence type="ECO:0000256" key="8">
    <source>
        <dbReference type="ARBA" id="ARBA00023002"/>
    </source>
</evidence>
<gene>
    <name evidence="14" type="primary">LOC108994307</name>
</gene>
<evidence type="ECO:0000313" key="14">
    <source>
        <dbReference type="RefSeq" id="XP_018824991.1"/>
    </source>
</evidence>
<dbReference type="FunCoup" id="A0A2I4F021">
    <property type="interactions" value="144"/>
</dbReference>
<keyword evidence="7" id="KW-1133">Transmembrane helix</keyword>
<dbReference type="SUPFAM" id="SSF48264">
    <property type="entry name" value="Cytochrome P450"/>
    <property type="match status" value="1"/>
</dbReference>
<evidence type="ECO:0000256" key="11">
    <source>
        <dbReference type="ARBA" id="ARBA00023136"/>
    </source>
</evidence>
<keyword evidence="13" id="KW-1185">Reference proteome</keyword>
<dbReference type="Proteomes" id="UP000235220">
    <property type="component" value="Chromosome 9"/>
</dbReference>
<dbReference type="Gramene" id="Jr09_04930_p1">
    <property type="protein sequence ID" value="cds.Jr09_04930_p1"/>
    <property type="gene ID" value="Jr09_04930"/>
</dbReference>
<comment type="cofactor">
    <cofactor evidence="1 12">
        <name>heme</name>
        <dbReference type="ChEBI" id="CHEBI:30413"/>
    </cofactor>
</comment>
<proteinExistence type="inferred from homology"/>
<organism evidence="13 14">
    <name type="scientific">Juglans regia</name>
    <name type="common">English walnut</name>
    <dbReference type="NCBI Taxonomy" id="51240"/>
    <lineage>
        <taxon>Eukaryota</taxon>
        <taxon>Viridiplantae</taxon>
        <taxon>Streptophyta</taxon>
        <taxon>Embryophyta</taxon>
        <taxon>Tracheophyta</taxon>
        <taxon>Spermatophyta</taxon>
        <taxon>Magnoliopsida</taxon>
        <taxon>eudicotyledons</taxon>
        <taxon>Gunneridae</taxon>
        <taxon>Pentapetalae</taxon>
        <taxon>rosids</taxon>
        <taxon>fabids</taxon>
        <taxon>Fagales</taxon>
        <taxon>Juglandaceae</taxon>
        <taxon>Juglans</taxon>
    </lineage>
</organism>
<dbReference type="CDD" id="cd11064">
    <property type="entry name" value="CYP86A"/>
    <property type="match status" value="1"/>
</dbReference>
<evidence type="ECO:0000256" key="9">
    <source>
        <dbReference type="ARBA" id="ARBA00023004"/>
    </source>
</evidence>
<dbReference type="FunFam" id="1.10.630.10:FF:000044">
    <property type="entry name" value="Cytochrome P450"/>
    <property type="match status" value="1"/>
</dbReference>
<dbReference type="STRING" id="51240.A0A2I4F021"/>
<dbReference type="Pfam" id="PF00067">
    <property type="entry name" value="p450"/>
    <property type="match status" value="1"/>
</dbReference>
<dbReference type="PANTHER" id="PTHR24296">
    <property type="entry name" value="CYTOCHROME P450"/>
    <property type="match status" value="1"/>
</dbReference>
<keyword evidence="5" id="KW-0812">Transmembrane</keyword>
<dbReference type="OrthoDB" id="1470350at2759"/>
<dbReference type="InterPro" id="IPR036396">
    <property type="entry name" value="Cyt_P450_sf"/>
</dbReference>
<feature type="binding site" description="axial binding residue" evidence="12">
    <location>
        <position position="502"/>
    </location>
    <ligand>
        <name>heme</name>
        <dbReference type="ChEBI" id="CHEBI:30413"/>
    </ligand>
    <ligandPart>
        <name>Fe</name>
        <dbReference type="ChEBI" id="CHEBI:18248"/>
    </ligandPart>
</feature>
<keyword evidence="9 12" id="KW-0408">Iron</keyword>
<evidence type="ECO:0000256" key="2">
    <source>
        <dbReference type="ARBA" id="ARBA00004167"/>
    </source>
</evidence>
<comment type="similarity">
    <text evidence="3">Belongs to the cytochrome P450 family.</text>
</comment>
<evidence type="ECO:0000256" key="6">
    <source>
        <dbReference type="ARBA" id="ARBA00022723"/>
    </source>
</evidence>
<comment type="subcellular location">
    <subcellularLocation>
        <location evidence="2">Membrane</location>
        <topology evidence="2">Single-pass membrane protein</topology>
    </subcellularLocation>
</comment>
<keyword evidence="4 12" id="KW-0349">Heme</keyword>
<reference evidence="14" key="1">
    <citation type="submission" date="2025-08" db="UniProtKB">
        <authorList>
            <consortium name="RefSeq"/>
        </authorList>
    </citation>
    <scope>IDENTIFICATION</scope>
    <source>
        <tissue evidence="14">Leaves</tissue>
    </source>
</reference>
<keyword evidence="8" id="KW-0560">Oxidoreductase</keyword>
<keyword evidence="10" id="KW-0503">Monooxygenase</keyword>
<dbReference type="PRINTS" id="PR00463">
    <property type="entry name" value="EP450I"/>
</dbReference>
<accession>A0A2I4F021</accession>
<dbReference type="GO" id="GO:0005506">
    <property type="term" value="F:iron ion binding"/>
    <property type="evidence" value="ECO:0007669"/>
    <property type="project" value="InterPro"/>
</dbReference>
<evidence type="ECO:0000256" key="10">
    <source>
        <dbReference type="ARBA" id="ARBA00023033"/>
    </source>
</evidence>
<dbReference type="KEGG" id="jre:108994307"/>
<dbReference type="InterPro" id="IPR002401">
    <property type="entry name" value="Cyt_P450_E_grp-I"/>
</dbReference>
<dbReference type="RefSeq" id="XP_018824991.1">
    <property type="nucleotide sequence ID" value="XM_018969446.1"/>
</dbReference>
<dbReference type="InterPro" id="IPR001128">
    <property type="entry name" value="Cyt_P450"/>
</dbReference>
<evidence type="ECO:0000256" key="4">
    <source>
        <dbReference type="ARBA" id="ARBA00022617"/>
    </source>
</evidence>
<dbReference type="GO" id="GO:0016020">
    <property type="term" value="C:membrane"/>
    <property type="evidence" value="ECO:0007669"/>
    <property type="project" value="UniProtKB-SubCell"/>
</dbReference>
<evidence type="ECO:0000256" key="7">
    <source>
        <dbReference type="ARBA" id="ARBA00022989"/>
    </source>
</evidence>